<evidence type="ECO:0000259" key="1">
    <source>
        <dbReference type="PROSITE" id="PS50878"/>
    </source>
</evidence>
<evidence type="ECO:0000313" key="3">
    <source>
        <dbReference type="Proteomes" id="UP000663879"/>
    </source>
</evidence>
<comment type="caution">
    <text evidence="2">The sequence shown here is derived from an EMBL/GenBank/DDBJ whole genome shotgun (WGS) entry which is preliminary data.</text>
</comment>
<dbReference type="EMBL" id="CAJNOC010004550">
    <property type="protein sequence ID" value="CAF1025673.1"/>
    <property type="molecule type" value="Genomic_DNA"/>
</dbReference>
<dbReference type="InterPro" id="IPR000477">
    <property type="entry name" value="RT_dom"/>
</dbReference>
<protein>
    <recommendedName>
        <fullName evidence="1">Reverse transcriptase domain-containing protein</fullName>
    </recommendedName>
</protein>
<evidence type="ECO:0000313" key="2">
    <source>
        <dbReference type="EMBL" id="CAF1025673.1"/>
    </source>
</evidence>
<feature type="domain" description="Reverse transcriptase" evidence="1">
    <location>
        <begin position="270"/>
        <end position="506"/>
    </location>
</feature>
<accession>A0A814IMT6</accession>
<dbReference type="OrthoDB" id="9902985at2759"/>
<name>A0A814IMT6_9BILA</name>
<dbReference type="PANTHER" id="PTHR19446">
    <property type="entry name" value="REVERSE TRANSCRIPTASES"/>
    <property type="match status" value="1"/>
</dbReference>
<dbReference type="CDD" id="cd01650">
    <property type="entry name" value="RT_nLTR_like"/>
    <property type="match status" value="1"/>
</dbReference>
<gene>
    <name evidence="2" type="ORF">OXX778_LOCUS17605</name>
</gene>
<dbReference type="AlphaFoldDB" id="A0A814IMT6"/>
<keyword evidence="3" id="KW-1185">Reference proteome</keyword>
<proteinExistence type="predicted"/>
<dbReference type="SUPFAM" id="SSF56672">
    <property type="entry name" value="DNA/RNA polymerases"/>
    <property type="match status" value="1"/>
</dbReference>
<reference evidence="2" key="1">
    <citation type="submission" date="2021-02" db="EMBL/GenBank/DDBJ databases">
        <authorList>
            <person name="Nowell W R."/>
        </authorList>
    </citation>
    <scope>NUCLEOTIDE SEQUENCE</scope>
    <source>
        <strain evidence="2">Ploen Becks lab</strain>
    </source>
</reference>
<dbReference type="InterPro" id="IPR043128">
    <property type="entry name" value="Rev_trsase/Diguanyl_cyclase"/>
</dbReference>
<dbReference type="Gene3D" id="3.30.70.270">
    <property type="match status" value="1"/>
</dbReference>
<dbReference type="Pfam" id="PF00078">
    <property type="entry name" value="RVT_1"/>
    <property type="match status" value="1"/>
</dbReference>
<organism evidence="2 3">
    <name type="scientific">Brachionus calyciflorus</name>
    <dbReference type="NCBI Taxonomy" id="104777"/>
    <lineage>
        <taxon>Eukaryota</taxon>
        <taxon>Metazoa</taxon>
        <taxon>Spiralia</taxon>
        <taxon>Gnathifera</taxon>
        <taxon>Rotifera</taxon>
        <taxon>Eurotatoria</taxon>
        <taxon>Monogononta</taxon>
        <taxon>Pseudotrocha</taxon>
        <taxon>Ploima</taxon>
        <taxon>Brachionidae</taxon>
        <taxon>Brachionus</taxon>
    </lineage>
</organism>
<dbReference type="PROSITE" id="PS50878">
    <property type="entry name" value="RT_POL"/>
    <property type="match status" value="1"/>
</dbReference>
<sequence>MEHISKPNLDWSNLKTIIAYQERVAIGVKKLESLKNDLVNETNAEKCKLLTTKLFNELSSLMLNSVSKVKNEFECLKRKRKRKIGELKFKSWWDKNFQELYYNVVLTYIRYRDSGFSADYKSKYKEAKKMFRNKKRLNIKLKRNKKLEMLNKLFKLNKNEFWTKVKLLQRKRHKINIKIDDLKIEYEKLFTVSNNILGRKSNDKLEKLEDFMEVNKNKRYDYVLETKVLKDIVNRLPNGKSSGFNDVNYEMIKYSNSEAIIEMIRIVYEKMIKFQVVPYLFNVSVIKPLVKDSKKLSNDINNLRPVSISDPFANIYEAILLREIESEYKDNNKQFGFKSFSSCSHAIFTLKQSIIKSECDKRRLYVAAIDASKAFDKVRRELLWCKLVEIKIKPLIISGLMNYYSCSNMLVSNNNQFSSIFKTTVGVKQGGVISPKLFSIYIDDLIKDIEKFKHGVNFGKVKADIVAYADDILLISQTKAGLREQLDYVSQYGLENDIKFNRGGTI</sequence>
<dbReference type="InterPro" id="IPR043502">
    <property type="entry name" value="DNA/RNA_pol_sf"/>
</dbReference>
<dbReference type="Proteomes" id="UP000663879">
    <property type="component" value="Unassembled WGS sequence"/>
</dbReference>